<evidence type="ECO:0000313" key="1">
    <source>
        <dbReference type="EMBL" id="BAI41332.1"/>
    </source>
</evidence>
<dbReference type="PANTHER" id="PTHR14969">
    <property type="entry name" value="SPHINGOSINE-1-PHOSPHATE PHOSPHOHYDROLASE"/>
    <property type="match status" value="1"/>
</dbReference>
<dbReference type="EMBL" id="AP011548">
    <property type="protein sequence ID" value="BAI41332.1"/>
    <property type="molecule type" value="Genomic_DNA"/>
</dbReference>
<proteinExistence type="predicted"/>
<gene>
    <name evidence="1" type="ordered locus">LRHM_0805</name>
</gene>
<dbReference type="InterPro" id="IPR000326">
    <property type="entry name" value="PAP2/HPO"/>
</dbReference>
<dbReference type="SMART" id="SM00014">
    <property type="entry name" value="acidPPc"/>
    <property type="match status" value="1"/>
</dbReference>
<sequence length="226" mass="25687">MLHRRSLPLYFSGTAFMIFIIFLIGILNRASWIQTTDQHVIAFVTRFHVDALKPILIAVTELGNPSILIFLTLGLAGVLLIYRYRIAALFTASVGAMMGILNIGIKYLVQRPRPFIADPQIRALVQAGGFSFPSGHSSGTMMFYGTLILLAWTFVRRPTIKWMITLLAGGMIGLTGYSRIFVRVHYPTDVFAGFALGFALLMLSWWYFSPYFSRRHQRHEKSRYQL</sequence>
<evidence type="ECO:0000313" key="2">
    <source>
        <dbReference type="Proteomes" id="UP000002067"/>
    </source>
</evidence>
<name>A0A809N880_LACRG</name>
<dbReference type="Pfam" id="PF01569">
    <property type="entry name" value="PAP2"/>
    <property type="match status" value="1"/>
</dbReference>
<protein>
    <submittedName>
        <fullName evidence="1">Phosphoesterase</fullName>
    </submittedName>
</protein>
<dbReference type="Proteomes" id="UP000002067">
    <property type="component" value="Chromosome"/>
</dbReference>
<dbReference type="KEGG" id="lrg:LRHM_0805"/>
<dbReference type="SUPFAM" id="SSF48317">
    <property type="entry name" value="Acid phosphatase/Vanadium-dependent haloperoxidase"/>
    <property type="match status" value="1"/>
</dbReference>
<dbReference type="Gene3D" id="1.20.144.10">
    <property type="entry name" value="Phosphatidic acid phosphatase type 2/haloperoxidase"/>
    <property type="match status" value="2"/>
</dbReference>
<organism evidence="1 2">
    <name type="scientific">Lacticaseibacillus rhamnosus (strain ATCC 53103 / LMG 18243 / GG)</name>
    <name type="common">Lactobacillus rhamnosus</name>
    <dbReference type="NCBI Taxonomy" id="568703"/>
    <lineage>
        <taxon>Bacteria</taxon>
        <taxon>Bacillati</taxon>
        <taxon>Bacillota</taxon>
        <taxon>Bacilli</taxon>
        <taxon>Lactobacillales</taxon>
        <taxon>Lactobacillaceae</taxon>
        <taxon>Lacticaseibacillus</taxon>
    </lineage>
</organism>
<dbReference type="PANTHER" id="PTHR14969:SF13">
    <property type="entry name" value="AT30094P"/>
    <property type="match status" value="1"/>
</dbReference>
<reference evidence="1 2" key="1">
    <citation type="journal article" date="2009" name="J. Bacteriol.">
        <title>Complete genome sequence of the probiotic Lactobacillus rhamnosus ATCC 53103.</title>
        <authorList>
            <person name="Morita H."/>
            <person name="Toh H."/>
            <person name="Oshima K."/>
            <person name="Murakami M."/>
            <person name="Taylor T.D."/>
            <person name="Igimi S."/>
            <person name="Hattori M."/>
        </authorList>
    </citation>
    <scope>NUCLEOTIDE SEQUENCE [LARGE SCALE GENOMIC DNA]</scope>
    <source>
        <strain evidence="2">ATCC 53103 / LMG 18243 / GG [Tokyo]</strain>
    </source>
</reference>
<dbReference type="KEGG" id="lrh:LGG_00847"/>
<dbReference type="RefSeq" id="WP_014569326.1">
    <property type="nucleotide sequence ID" value="NC_013198.1"/>
</dbReference>
<dbReference type="AlphaFoldDB" id="A0A809N880"/>
<dbReference type="CDD" id="cd03392">
    <property type="entry name" value="PAP2_like_2"/>
    <property type="match status" value="1"/>
</dbReference>
<accession>A0A809N880</accession>
<dbReference type="InterPro" id="IPR036938">
    <property type="entry name" value="PAP2/HPO_sf"/>
</dbReference>